<gene>
    <name evidence="15" type="ORF">SCLAR_v1c09460</name>
</gene>
<feature type="transmembrane region" description="Helical" evidence="12">
    <location>
        <begin position="436"/>
        <end position="458"/>
    </location>
</feature>
<dbReference type="InterPro" id="IPR001996">
    <property type="entry name" value="PTS_IIB_1"/>
</dbReference>
<evidence type="ECO:0000256" key="5">
    <source>
        <dbReference type="ARBA" id="ARBA00022679"/>
    </source>
</evidence>
<dbReference type="InterPro" id="IPR013013">
    <property type="entry name" value="PTS_EIIC_1"/>
</dbReference>
<feature type="domain" description="PTS EIIB type-1" evidence="13">
    <location>
        <begin position="494"/>
        <end position="572"/>
    </location>
</feature>
<evidence type="ECO:0000256" key="4">
    <source>
        <dbReference type="ARBA" id="ARBA00022597"/>
    </source>
</evidence>
<dbReference type="GO" id="GO:0005886">
    <property type="term" value="C:plasma membrane"/>
    <property type="evidence" value="ECO:0007669"/>
    <property type="project" value="UniProtKB-SubCell"/>
</dbReference>
<dbReference type="Pfam" id="PF02378">
    <property type="entry name" value="PTS_EIIC"/>
    <property type="match status" value="1"/>
</dbReference>
<keyword evidence="7 12" id="KW-0812">Transmembrane</keyword>
<feature type="transmembrane region" description="Helical" evidence="12">
    <location>
        <begin position="96"/>
        <end position="123"/>
    </location>
</feature>
<dbReference type="RefSeq" id="WP_100254789.1">
    <property type="nucleotide sequence ID" value="NZ_CP015819.1"/>
</dbReference>
<evidence type="ECO:0000256" key="10">
    <source>
        <dbReference type="ARBA" id="ARBA00023136"/>
    </source>
</evidence>
<dbReference type="CDD" id="cd00212">
    <property type="entry name" value="PTS_IIB_glc"/>
    <property type="match status" value="1"/>
</dbReference>
<feature type="transmembrane region" description="Helical" evidence="12">
    <location>
        <begin position="403"/>
        <end position="424"/>
    </location>
</feature>
<dbReference type="GO" id="GO:0016301">
    <property type="term" value="F:kinase activity"/>
    <property type="evidence" value="ECO:0007669"/>
    <property type="project" value="UniProtKB-KW"/>
</dbReference>
<evidence type="ECO:0000256" key="6">
    <source>
        <dbReference type="ARBA" id="ARBA00022683"/>
    </source>
</evidence>
<dbReference type="NCBIfam" id="TIGR00826">
    <property type="entry name" value="EIIB_glc"/>
    <property type="match status" value="1"/>
</dbReference>
<feature type="transmembrane region" description="Helical" evidence="12">
    <location>
        <begin position="143"/>
        <end position="161"/>
    </location>
</feature>
<evidence type="ECO:0000256" key="2">
    <source>
        <dbReference type="ARBA" id="ARBA00022448"/>
    </source>
</evidence>
<feature type="domain" description="PTS EIIC type-1" evidence="14">
    <location>
        <begin position="12"/>
        <end position="470"/>
    </location>
</feature>
<keyword evidence="8" id="KW-0418">Kinase</keyword>
<dbReference type="InterPro" id="IPR018113">
    <property type="entry name" value="PTrfase_EIIB_Cys"/>
</dbReference>
<keyword evidence="6" id="KW-0598">Phosphotransferase system</keyword>
<name>A0A1Y0L1P6_9MOLU</name>
<comment type="subcellular location">
    <subcellularLocation>
        <location evidence="1">Cell membrane</location>
        <topology evidence="1">Multi-pass membrane protein</topology>
    </subcellularLocation>
</comment>
<keyword evidence="5" id="KW-0808">Transferase</keyword>
<keyword evidence="3" id="KW-1003">Cell membrane</keyword>
<feature type="transmembrane region" description="Helical" evidence="12">
    <location>
        <begin position="356"/>
        <end position="373"/>
    </location>
</feature>
<feature type="transmembrane region" description="Helical" evidence="12">
    <location>
        <begin position="379"/>
        <end position="396"/>
    </location>
</feature>
<keyword evidence="2" id="KW-0813">Transport</keyword>
<evidence type="ECO:0000256" key="1">
    <source>
        <dbReference type="ARBA" id="ARBA00004651"/>
    </source>
</evidence>
<dbReference type="Proteomes" id="UP000231179">
    <property type="component" value="Chromosome"/>
</dbReference>
<dbReference type="GO" id="GO:0008982">
    <property type="term" value="F:protein-N(PI)-phosphohistidine-sugar phosphotransferase activity"/>
    <property type="evidence" value="ECO:0007669"/>
    <property type="project" value="InterPro"/>
</dbReference>
<keyword evidence="10 12" id="KW-0472">Membrane</keyword>
<dbReference type="SUPFAM" id="SSF55604">
    <property type="entry name" value="Glucose permease domain IIB"/>
    <property type="match status" value="1"/>
</dbReference>
<dbReference type="Gene3D" id="3.30.1360.60">
    <property type="entry name" value="Glucose permease domain IIB"/>
    <property type="match status" value="1"/>
</dbReference>
<dbReference type="KEGG" id="scla:SCLARK_001379"/>
<dbReference type="InterPro" id="IPR050429">
    <property type="entry name" value="PTS_Glucose_EIICBA"/>
</dbReference>
<dbReference type="EMBL" id="CP024870">
    <property type="protein sequence ID" value="ATX71252.1"/>
    <property type="molecule type" value="Genomic_DNA"/>
</dbReference>
<evidence type="ECO:0000256" key="9">
    <source>
        <dbReference type="ARBA" id="ARBA00022989"/>
    </source>
</evidence>
<feature type="transmembrane region" description="Helical" evidence="12">
    <location>
        <begin position="65"/>
        <end position="84"/>
    </location>
</feature>
<dbReference type="PANTHER" id="PTHR30009">
    <property type="entry name" value="CYTOCHROME C-TYPE SYNTHESIS PROTEIN AND PTS TRANSMEMBRANE COMPONENT"/>
    <property type="match status" value="1"/>
</dbReference>
<dbReference type="Pfam" id="PF00367">
    <property type="entry name" value="PTS_EIIB"/>
    <property type="match status" value="1"/>
</dbReference>
<evidence type="ECO:0000313" key="16">
    <source>
        <dbReference type="Proteomes" id="UP000231179"/>
    </source>
</evidence>
<dbReference type="InterPro" id="IPR036878">
    <property type="entry name" value="Glu_permease_IIB"/>
</dbReference>
<dbReference type="GO" id="GO:0090563">
    <property type="term" value="F:protein-phosphocysteine-sugar phosphotransferase activity"/>
    <property type="evidence" value="ECO:0007669"/>
    <property type="project" value="TreeGrafter"/>
</dbReference>
<evidence type="ECO:0000256" key="11">
    <source>
        <dbReference type="PROSITE-ProRule" id="PRU00421"/>
    </source>
</evidence>
<feature type="transmembrane region" description="Helical" evidence="12">
    <location>
        <begin position="331"/>
        <end position="349"/>
    </location>
</feature>
<evidence type="ECO:0000313" key="15">
    <source>
        <dbReference type="EMBL" id="ATX71252.1"/>
    </source>
</evidence>
<evidence type="ECO:0000259" key="13">
    <source>
        <dbReference type="PROSITE" id="PS51098"/>
    </source>
</evidence>
<evidence type="ECO:0000259" key="14">
    <source>
        <dbReference type="PROSITE" id="PS51103"/>
    </source>
</evidence>
<feature type="transmembrane region" description="Helical" evidence="12">
    <location>
        <begin position="21"/>
        <end position="45"/>
    </location>
</feature>
<dbReference type="OrthoDB" id="9764327at2"/>
<accession>A0A1Y0L1P6</accession>
<keyword evidence="9 12" id="KW-1133">Transmembrane helix</keyword>
<evidence type="ECO:0000256" key="12">
    <source>
        <dbReference type="SAM" id="Phobius"/>
    </source>
</evidence>
<evidence type="ECO:0000256" key="8">
    <source>
        <dbReference type="ARBA" id="ARBA00022777"/>
    </source>
</evidence>
<dbReference type="AlphaFoldDB" id="A0A1Y0L1P6"/>
<reference evidence="15 16" key="1">
    <citation type="submission" date="2017-11" db="EMBL/GenBank/DDBJ databases">
        <title>Complete genome sequence of Spiroplasma clarkii CN-5 (DSM 19994).</title>
        <authorList>
            <person name="Tsai Y.-M."/>
            <person name="Chang A."/>
            <person name="Lo W.-S."/>
            <person name="Kuo C.-H."/>
        </authorList>
    </citation>
    <scope>NUCLEOTIDE SEQUENCE [LARGE SCALE GENOMIC DNA]</scope>
    <source>
        <strain evidence="15 16">CN-5</strain>
    </source>
</reference>
<dbReference type="GO" id="GO:0009401">
    <property type="term" value="P:phosphoenolpyruvate-dependent sugar phosphotransferase system"/>
    <property type="evidence" value="ECO:0007669"/>
    <property type="project" value="UniProtKB-KW"/>
</dbReference>
<evidence type="ECO:0000256" key="7">
    <source>
        <dbReference type="ARBA" id="ARBA00022692"/>
    </source>
</evidence>
<dbReference type="PROSITE" id="PS51098">
    <property type="entry name" value="PTS_EIIB_TYPE_1"/>
    <property type="match status" value="1"/>
</dbReference>
<dbReference type="PROSITE" id="PS01035">
    <property type="entry name" value="PTS_EIIB_TYPE_1_CYS"/>
    <property type="match status" value="1"/>
</dbReference>
<keyword evidence="16" id="KW-1185">Reference proteome</keyword>
<protein>
    <submittedName>
        <fullName evidence="15">PTS system, glucose-specific IIABC component</fullName>
    </submittedName>
</protein>
<evidence type="ECO:0000256" key="3">
    <source>
        <dbReference type="ARBA" id="ARBA00022475"/>
    </source>
</evidence>
<keyword evidence="4" id="KW-0762">Sugar transport</keyword>
<sequence>MKKHKESTNFKSTMMEFLQKFGRGLMLPISILPFAGLLLGIGGAIGSNVHSLAGEISAGVFNGMSSIIFSNLPILFCVAVLITFTGESGSAALMGIIGYLVFTSSQTVFIHSAPNGGFLNILWFHNQPGLASLVGQNLGIKSLQTSLFGGILIGFLVAWIYNKFKYIQLPNLISFFSGIRFLPFLIIPLAFATALGFLIFWPWIGLGIYWLGAKAMLAPVGVDGFIYGIITRALMPFGLHQIVVAVAYQTPFGGSLKLEQLLNLKNVAPMVHLTLLEAFLNFSKGAIIIEGDQNLWNFINSIPLNQINGIPIFEWFHQNFNIYAGRFTQDYPTYLGLCVGIGAALILAADKDKRKITASVIGSAVFVAFLTGITEPLEFTFLFVAPVLYYAVYVPLSGVSYMLMQLVGAHVGVGFARGFIDLMVYGALPVMKGTRFYWAFLFAPLEGGLIFLIFYSVIKKKNLATPGRNGNDVVLMTKKTYKQTVNKTEPTGLEPRTIEVLTALGGYENLKSVTSCATRLRVVLLDGTLVDKEKLKQLGASGVIVKQNNVQVIFGGEAIVLAEKINNNWNSN</sequence>
<organism evidence="15 16">
    <name type="scientific">Spiroplasma clarkii</name>
    <dbReference type="NCBI Taxonomy" id="2139"/>
    <lineage>
        <taxon>Bacteria</taxon>
        <taxon>Bacillati</taxon>
        <taxon>Mycoplasmatota</taxon>
        <taxon>Mollicutes</taxon>
        <taxon>Entomoplasmatales</taxon>
        <taxon>Spiroplasmataceae</taxon>
        <taxon>Spiroplasma</taxon>
    </lineage>
</organism>
<dbReference type="InterPro" id="IPR003352">
    <property type="entry name" value="PTS_EIIC"/>
</dbReference>
<feature type="transmembrane region" description="Helical" evidence="12">
    <location>
        <begin position="181"/>
        <end position="204"/>
    </location>
</feature>
<dbReference type="PANTHER" id="PTHR30009:SF20">
    <property type="entry name" value="PTS SYSTEM GLUCOSE-SPECIFIC EIICB COMPONENT-RELATED"/>
    <property type="match status" value="1"/>
</dbReference>
<proteinExistence type="predicted"/>
<feature type="active site" description="Phosphocysteine intermediate; for EIIB activity" evidence="11">
    <location>
        <position position="516"/>
    </location>
</feature>
<dbReference type="PROSITE" id="PS51103">
    <property type="entry name" value="PTS_EIIC_TYPE_1"/>
    <property type="match status" value="1"/>
</dbReference>